<feature type="domain" description="DUF6371" evidence="1">
    <location>
        <begin position="92"/>
        <end position="243"/>
    </location>
</feature>
<dbReference type="OrthoDB" id="1068350at2"/>
<evidence type="ECO:0000313" key="4">
    <source>
        <dbReference type="Proteomes" id="UP000184020"/>
    </source>
</evidence>
<feature type="domain" description="Zinc beta-ribbon finger putative" evidence="2">
    <location>
        <begin position="4"/>
        <end position="62"/>
    </location>
</feature>
<dbReference type="AlphaFoldDB" id="A0A1M5M8I7"/>
<gene>
    <name evidence="3" type="ORF">SAMN05444372_10986</name>
</gene>
<dbReference type="RefSeq" id="WP_073020147.1">
    <property type="nucleotide sequence ID" value="NZ_FQWF01000009.1"/>
</dbReference>
<dbReference type="InterPro" id="IPR045951">
    <property type="entry name" value="DUF6371"/>
</dbReference>
<name>A0A1M5M8I7_9FLAO</name>
<evidence type="ECO:0008006" key="5">
    <source>
        <dbReference type="Google" id="ProtNLM"/>
    </source>
</evidence>
<protein>
    <recommendedName>
        <fullName evidence="5">Toprim-like</fullName>
    </recommendedName>
</protein>
<sequence length="334" mass="38718">MKLYKYSLDKSSKKFICPKCNKRTFVKYIETETKNYLNDEFGRCDRESNCGYHNNPKSDLNNSYEVKHIPTPEPSFHNYELVSQSGRNFKENNFVQFLKTLFTPDEVKNAILKYLIGTSKHWTGATVFWQIDNNEKVRHGKVMLYDPETGKRQKRADGKAYISSVRSILKLENFNLNQCLFGLHLINETNQKTIAVIESEKTAIIMSVFKPEYIWVATGMKGGFKYENLKPIKDYKIIAFPDKSEFNDWHNKAIELNAVGFKIVVSDWLEQTDYKDGTDLADVYIDEVENIAPGVIRQQTATEITVNRIAEHTPEIRLLIETFELTDHNGNEIN</sequence>
<reference evidence="4" key="1">
    <citation type="submission" date="2016-11" db="EMBL/GenBank/DDBJ databases">
        <authorList>
            <person name="Varghese N."/>
            <person name="Submissions S."/>
        </authorList>
    </citation>
    <scope>NUCLEOTIDE SEQUENCE [LARGE SCALE GENOMIC DNA]</scope>
    <source>
        <strain evidence="4">DSM 17659</strain>
    </source>
</reference>
<evidence type="ECO:0000313" key="3">
    <source>
        <dbReference type="EMBL" id="SHG73538.1"/>
    </source>
</evidence>
<proteinExistence type="predicted"/>
<dbReference type="STRING" id="229205.SAMN05444372_10986"/>
<dbReference type="Pfam" id="PF21957">
    <property type="entry name" value="Zn_ribbon_16"/>
    <property type="match status" value="1"/>
</dbReference>
<accession>A0A1M5M8I7</accession>
<keyword evidence="4" id="KW-1185">Reference proteome</keyword>
<dbReference type="Pfam" id="PF19898">
    <property type="entry name" value="DUF6371"/>
    <property type="match status" value="1"/>
</dbReference>
<dbReference type="NCBIfam" id="NF040506">
    <property type="entry name" value="PG0870_Nterm"/>
    <property type="match status" value="1"/>
</dbReference>
<dbReference type="InterPro" id="IPR047731">
    <property type="entry name" value="Zinc_ribbon_put"/>
</dbReference>
<evidence type="ECO:0000259" key="2">
    <source>
        <dbReference type="Pfam" id="PF21957"/>
    </source>
</evidence>
<organism evidence="3 4">
    <name type="scientific">Flavobacterium micromati</name>
    <dbReference type="NCBI Taxonomy" id="229205"/>
    <lineage>
        <taxon>Bacteria</taxon>
        <taxon>Pseudomonadati</taxon>
        <taxon>Bacteroidota</taxon>
        <taxon>Flavobacteriia</taxon>
        <taxon>Flavobacteriales</taxon>
        <taxon>Flavobacteriaceae</taxon>
        <taxon>Flavobacterium</taxon>
    </lineage>
</organism>
<evidence type="ECO:0000259" key="1">
    <source>
        <dbReference type="Pfam" id="PF19898"/>
    </source>
</evidence>
<dbReference type="EMBL" id="FQWF01000009">
    <property type="protein sequence ID" value="SHG73538.1"/>
    <property type="molecule type" value="Genomic_DNA"/>
</dbReference>
<dbReference type="Proteomes" id="UP000184020">
    <property type="component" value="Unassembled WGS sequence"/>
</dbReference>